<evidence type="ECO:0000313" key="6">
    <source>
        <dbReference type="EMBL" id="KAJ9587019.1"/>
    </source>
</evidence>
<keyword evidence="4" id="KW-0472">Membrane</keyword>
<dbReference type="Gene3D" id="3.40.50.2300">
    <property type="match status" value="1"/>
</dbReference>
<reference evidence="6" key="2">
    <citation type="submission" date="2023-05" db="EMBL/GenBank/DDBJ databases">
        <authorList>
            <person name="Fouks B."/>
        </authorList>
    </citation>
    <scope>NUCLEOTIDE SEQUENCE</scope>
    <source>
        <strain evidence="6">Stay&amp;Tobe</strain>
        <tissue evidence="6">Testes</tissue>
    </source>
</reference>
<dbReference type="PANTHER" id="PTHR44755">
    <property type="entry name" value="NATRIURETIC PEPTIDE RECEPTOR 3-RELATED"/>
    <property type="match status" value="1"/>
</dbReference>
<sequence>TCFYNNSLTATASNNEHVGCRSIWAGVVAREHLTDCSRDSTRSNLLTALLAMLQLLALLALPQAGGDVFTLGYLTGSQRREGDTVYIRPGLTISGALPLAVDEVNSGLFRIHGHRLEFVVAETLGDELASIWHTADLWTTHNISAYIGPQETCVTEARMAAAFNLPMISYFCMDYETSDKSRFPTFARTRPPDTQISKSVVSLLLSFNWTQVTFLYLNSTDSEFRKIGSTILAALKAAGITVRATKCWSTPYYHWYKDNPFVQLVQDTSHDTR</sequence>
<evidence type="ECO:0000256" key="1">
    <source>
        <dbReference type="ARBA" id="ARBA00004370"/>
    </source>
</evidence>
<accession>A0AAD7ZUD4</accession>
<dbReference type="InterPro" id="IPR001828">
    <property type="entry name" value="ANF_lig-bd_rcpt"/>
</dbReference>
<reference evidence="6" key="1">
    <citation type="journal article" date="2023" name="IScience">
        <title>Live-bearing cockroach genome reveals convergent evolutionary mechanisms linked to viviparity in insects and beyond.</title>
        <authorList>
            <person name="Fouks B."/>
            <person name="Harrison M.C."/>
            <person name="Mikhailova A.A."/>
            <person name="Marchal E."/>
            <person name="English S."/>
            <person name="Carruthers M."/>
            <person name="Jennings E.C."/>
            <person name="Chiamaka E.L."/>
            <person name="Frigard R.A."/>
            <person name="Pippel M."/>
            <person name="Attardo G.M."/>
            <person name="Benoit J.B."/>
            <person name="Bornberg-Bauer E."/>
            <person name="Tobe S.S."/>
        </authorList>
    </citation>
    <scope>NUCLEOTIDE SEQUENCE</scope>
    <source>
        <strain evidence="6">Stay&amp;Tobe</strain>
    </source>
</reference>
<comment type="caution">
    <text evidence="6">The sequence shown here is derived from an EMBL/GenBank/DDBJ whole genome shotgun (WGS) entry which is preliminary data.</text>
</comment>
<dbReference type="GO" id="GO:0007165">
    <property type="term" value="P:signal transduction"/>
    <property type="evidence" value="ECO:0007669"/>
    <property type="project" value="TreeGrafter"/>
</dbReference>
<dbReference type="SUPFAM" id="SSF53822">
    <property type="entry name" value="Periplasmic binding protein-like I"/>
    <property type="match status" value="1"/>
</dbReference>
<evidence type="ECO:0000256" key="2">
    <source>
        <dbReference type="ARBA" id="ARBA00022692"/>
    </source>
</evidence>
<dbReference type="PANTHER" id="PTHR44755:SF8">
    <property type="entry name" value="RECEPTOR LIGAND BINDING REGION DOMAIN-CONTAINING PROTEIN"/>
    <property type="match status" value="1"/>
</dbReference>
<dbReference type="InterPro" id="IPR028082">
    <property type="entry name" value="Peripla_BP_I"/>
</dbReference>
<evidence type="ECO:0000256" key="3">
    <source>
        <dbReference type="ARBA" id="ARBA00022989"/>
    </source>
</evidence>
<keyword evidence="2" id="KW-0812">Transmembrane</keyword>
<evidence type="ECO:0000256" key="4">
    <source>
        <dbReference type="ARBA" id="ARBA00023136"/>
    </source>
</evidence>
<dbReference type="Proteomes" id="UP001233999">
    <property type="component" value="Unassembled WGS sequence"/>
</dbReference>
<evidence type="ECO:0000259" key="5">
    <source>
        <dbReference type="Pfam" id="PF01094"/>
    </source>
</evidence>
<dbReference type="EMBL" id="JASPKZ010006813">
    <property type="protein sequence ID" value="KAJ9587019.1"/>
    <property type="molecule type" value="Genomic_DNA"/>
</dbReference>
<comment type="subcellular location">
    <subcellularLocation>
        <location evidence="1">Membrane</location>
    </subcellularLocation>
</comment>
<name>A0AAD7ZUD4_DIPPU</name>
<dbReference type="GO" id="GO:0016020">
    <property type="term" value="C:membrane"/>
    <property type="evidence" value="ECO:0007669"/>
    <property type="project" value="UniProtKB-SubCell"/>
</dbReference>
<gene>
    <name evidence="6" type="ORF">L9F63_019384</name>
</gene>
<keyword evidence="7" id="KW-1185">Reference proteome</keyword>
<feature type="non-terminal residue" evidence="6">
    <location>
        <position position="273"/>
    </location>
</feature>
<proteinExistence type="predicted"/>
<evidence type="ECO:0000313" key="7">
    <source>
        <dbReference type="Proteomes" id="UP001233999"/>
    </source>
</evidence>
<dbReference type="GO" id="GO:0038023">
    <property type="term" value="F:signaling receptor activity"/>
    <property type="evidence" value="ECO:0007669"/>
    <property type="project" value="TreeGrafter"/>
</dbReference>
<feature type="domain" description="Receptor ligand binding region" evidence="5">
    <location>
        <begin position="95"/>
        <end position="243"/>
    </location>
</feature>
<dbReference type="Pfam" id="PF01094">
    <property type="entry name" value="ANF_receptor"/>
    <property type="match status" value="1"/>
</dbReference>
<dbReference type="InterPro" id="IPR052612">
    <property type="entry name" value="ANP_Clearance_Receptor"/>
</dbReference>
<protein>
    <recommendedName>
        <fullName evidence="5">Receptor ligand binding region domain-containing protein</fullName>
    </recommendedName>
</protein>
<feature type="non-terminal residue" evidence="6">
    <location>
        <position position="1"/>
    </location>
</feature>
<dbReference type="FunFam" id="3.40.50.2300:FF:000265">
    <property type="entry name" value="Guanylate cyclase"/>
    <property type="match status" value="1"/>
</dbReference>
<dbReference type="GO" id="GO:0017046">
    <property type="term" value="F:peptide hormone binding"/>
    <property type="evidence" value="ECO:0007669"/>
    <property type="project" value="TreeGrafter"/>
</dbReference>
<keyword evidence="3" id="KW-1133">Transmembrane helix</keyword>
<organism evidence="6 7">
    <name type="scientific">Diploptera punctata</name>
    <name type="common">Pacific beetle cockroach</name>
    <dbReference type="NCBI Taxonomy" id="6984"/>
    <lineage>
        <taxon>Eukaryota</taxon>
        <taxon>Metazoa</taxon>
        <taxon>Ecdysozoa</taxon>
        <taxon>Arthropoda</taxon>
        <taxon>Hexapoda</taxon>
        <taxon>Insecta</taxon>
        <taxon>Pterygota</taxon>
        <taxon>Neoptera</taxon>
        <taxon>Polyneoptera</taxon>
        <taxon>Dictyoptera</taxon>
        <taxon>Blattodea</taxon>
        <taxon>Blaberoidea</taxon>
        <taxon>Blaberidae</taxon>
        <taxon>Diplopterinae</taxon>
        <taxon>Diploptera</taxon>
    </lineage>
</organism>
<dbReference type="AlphaFoldDB" id="A0AAD7ZUD4"/>